<feature type="transmembrane region" description="Helical" evidence="5">
    <location>
        <begin position="517"/>
        <end position="536"/>
    </location>
</feature>
<feature type="transmembrane region" description="Helical" evidence="5">
    <location>
        <begin position="398"/>
        <end position="417"/>
    </location>
</feature>
<sequence length="591" mass="65532">MKSDRISASVASLYRTLKLLCIFLLHQTSSKSLMNGSVSEENGISLAKDQILIGRQCSQQSDCGFLPALACNHHICQHCTQNSDCSDGVGDHTKRCKQFISNDKVQAYCIEKDLFDPFAKTDLIATIMTLLITALSAGCGIGGGGLLVPSFILVIGLSPKHAIPLSKATILGTSVANFWFNYHRRHPMKNNVPIINYAMAAIMEPPTLIGAVIGVMLNHVVPNWLIFLLLISLLTSITLRTFIKGNRLREKETKRRQALIKNVFVGNVKSGSRNRLWSLYPRLDVETAARHWLSITCKRRKEREVRLEDERDSQTLPPVSPKYTSIRLTELNFGTFHSLGKDSRAIARIKEADSDKFPNRYIWPLLFAWVVVSLQAMLRGGHGCPSLIGVKCNTRLYWVLTVLPLGLLLYLIHRIGLYLRLDNRLRICSGYEFSEGDLHWTKKKTTRLPFYCVIAGITAGLLGIGGGMVKGPIMLEMGVLPMVQVATANFMILFTSASTTLQFAIAGQFPGSLQYDYVGWFACAGFVGAYCGQSVVAFLLKKYNRESMLVYILAVMIGVSAFCMGIVGFQIVENEIALRMHLGFSGSCDAQ</sequence>
<reference evidence="6" key="2">
    <citation type="submission" date="2011-02" db="EMBL/GenBank/DDBJ databases">
        <authorList>
            <person name="MacLean D."/>
        </authorList>
    </citation>
    <scope>NUCLEOTIDE SEQUENCE</scope>
</reference>
<feature type="transmembrane region" description="Helical" evidence="5">
    <location>
        <begin position="130"/>
        <end position="156"/>
    </location>
</feature>
<dbReference type="GO" id="GO:0031464">
    <property type="term" value="C:Cul4A-RING E3 ubiquitin ligase complex"/>
    <property type="evidence" value="ECO:0007669"/>
    <property type="project" value="TreeGrafter"/>
</dbReference>
<feature type="transmembrane region" description="Helical" evidence="5">
    <location>
        <begin position="223"/>
        <end position="243"/>
    </location>
</feature>
<dbReference type="PANTHER" id="PTHR14255">
    <property type="entry name" value="CEREBLON"/>
    <property type="match status" value="1"/>
</dbReference>
<feature type="transmembrane region" description="Helical" evidence="5">
    <location>
        <begin position="548"/>
        <end position="572"/>
    </location>
</feature>
<dbReference type="PANTHER" id="PTHR14255:SF3">
    <property type="entry name" value="SULFITE EXPORTER TAUE_SAFE FAMILY PROTEIN 5-RELATED"/>
    <property type="match status" value="1"/>
</dbReference>
<dbReference type="HOGENOM" id="CLU_029011_1_1_1"/>
<dbReference type="GO" id="GO:0016567">
    <property type="term" value="P:protein ubiquitination"/>
    <property type="evidence" value="ECO:0007669"/>
    <property type="project" value="TreeGrafter"/>
</dbReference>
<feature type="transmembrane region" description="Helical" evidence="5">
    <location>
        <begin position="361"/>
        <end position="378"/>
    </location>
</feature>
<evidence type="ECO:0000313" key="6">
    <source>
        <dbReference type="EMBL" id="CCA27930.1"/>
    </source>
</evidence>
<gene>
    <name evidence="6" type="primary">AlNc14C845G12567</name>
    <name evidence="6" type="ORF">ALNC14_140740</name>
</gene>
<dbReference type="AlphaFoldDB" id="F0X256"/>
<dbReference type="GO" id="GO:0016020">
    <property type="term" value="C:membrane"/>
    <property type="evidence" value="ECO:0007669"/>
    <property type="project" value="UniProtKB-SubCell"/>
</dbReference>
<feature type="transmembrane region" description="Helical" evidence="5">
    <location>
        <begin position="448"/>
        <end position="469"/>
    </location>
</feature>
<organism evidence="6">
    <name type="scientific">Albugo laibachii Nc14</name>
    <dbReference type="NCBI Taxonomy" id="890382"/>
    <lineage>
        <taxon>Eukaryota</taxon>
        <taxon>Sar</taxon>
        <taxon>Stramenopiles</taxon>
        <taxon>Oomycota</taxon>
        <taxon>Peronosporomycetes</taxon>
        <taxon>Albuginales</taxon>
        <taxon>Albuginaceae</taxon>
        <taxon>Albugo</taxon>
    </lineage>
</organism>
<dbReference type="InterPro" id="IPR002781">
    <property type="entry name" value="TM_pro_TauE-like"/>
</dbReference>
<feature type="transmembrane region" description="Helical" evidence="5">
    <location>
        <begin position="194"/>
        <end position="217"/>
    </location>
</feature>
<dbReference type="EMBL" id="FR824749">
    <property type="protein sequence ID" value="CCA27930.1"/>
    <property type="molecule type" value="Genomic_DNA"/>
</dbReference>
<keyword evidence="3 5" id="KW-1133">Transmembrane helix</keyword>
<name>F0X256_9STRA</name>
<reference evidence="6" key="1">
    <citation type="journal article" date="2011" name="PLoS Biol.">
        <title>Gene gain and loss during evolution of obligate parasitism in the white rust pathogen of Arabidopsis thaliana.</title>
        <authorList>
            <person name="Kemen E."/>
            <person name="Gardiner A."/>
            <person name="Schultz-Larsen T."/>
            <person name="Kemen A.C."/>
            <person name="Balmuth A.L."/>
            <person name="Robert-Seilaniantz A."/>
            <person name="Bailey K."/>
            <person name="Holub E."/>
            <person name="Studholme D.J."/>
            <person name="Maclean D."/>
            <person name="Jones J.D."/>
        </authorList>
    </citation>
    <scope>NUCLEOTIDE SEQUENCE</scope>
</reference>
<proteinExistence type="predicted"/>
<evidence type="ECO:0000256" key="2">
    <source>
        <dbReference type="ARBA" id="ARBA00022692"/>
    </source>
</evidence>
<comment type="subcellular location">
    <subcellularLocation>
        <location evidence="1">Membrane</location>
        <topology evidence="1">Multi-pass membrane protein</topology>
    </subcellularLocation>
</comment>
<evidence type="ECO:0000256" key="1">
    <source>
        <dbReference type="ARBA" id="ARBA00004141"/>
    </source>
</evidence>
<keyword evidence="2 5" id="KW-0812">Transmembrane</keyword>
<dbReference type="Pfam" id="PF01925">
    <property type="entry name" value="TauE"/>
    <property type="match status" value="2"/>
</dbReference>
<protein>
    <submittedName>
        <fullName evidence="6">Uncharacterized protein AlNc14C845G12567</fullName>
    </submittedName>
</protein>
<evidence type="ECO:0000256" key="3">
    <source>
        <dbReference type="ARBA" id="ARBA00022989"/>
    </source>
</evidence>
<feature type="transmembrane region" description="Helical" evidence="5">
    <location>
        <begin position="481"/>
        <end position="505"/>
    </location>
</feature>
<evidence type="ECO:0000256" key="4">
    <source>
        <dbReference type="ARBA" id="ARBA00023136"/>
    </source>
</evidence>
<feature type="transmembrane region" description="Helical" evidence="5">
    <location>
        <begin position="162"/>
        <end position="182"/>
    </location>
</feature>
<keyword evidence="4 5" id="KW-0472">Membrane</keyword>
<evidence type="ECO:0000256" key="5">
    <source>
        <dbReference type="SAM" id="Phobius"/>
    </source>
</evidence>
<accession>F0X256</accession>